<dbReference type="AlphaFoldDB" id="A0AAJ7U8T2"/>
<dbReference type="Pfam" id="PF00386">
    <property type="entry name" value="C1q"/>
    <property type="match status" value="1"/>
</dbReference>
<feature type="domain" description="C1q" evidence="6">
    <location>
        <begin position="239"/>
        <end position="384"/>
    </location>
</feature>
<keyword evidence="3" id="KW-0732">Signal</keyword>
<dbReference type="InterPro" id="IPR050392">
    <property type="entry name" value="Collagen/C1q_domain"/>
</dbReference>
<dbReference type="Gene3D" id="2.60.120.40">
    <property type="match status" value="1"/>
</dbReference>
<reference evidence="8" key="1">
    <citation type="submission" date="2025-08" db="UniProtKB">
        <authorList>
            <consortium name="RefSeq"/>
        </authorList>
    </citation>
    <scope>IDENTIFICATION</scope>
    <source>
        <tissue evidence="8">Sperm</tissue>
    </source>
</reference>
<dbReference type="RefSeq" id="XP_032830373.1">
    <property type="nucleotide sequence ID" value="XM_032974482.1"/>
</dbReference>
<sequence>MAFGGLVPANLLGVTETSWHTHHHCFERTLGPPTYVCARACVSFLGSCQHTKKGEGGSSESFFSLFLSPPQIFFFLSLSLVLLGSKAIDTREGISPPAARKEPVKKPGHSVEFKVGALKDMLVHEAALVLAFVVLLPARSFGLAPDESAEGAGEESAGADGESCTRCCPGEQRDAHGSPWHSPTPIISAQSRDLLQGDKGEVGERGKQGLAGKEGKAGPIGPAGGKGDKGLKGSSGQSGKNPFSAFSVGRRKAMHSDDGGQNLLFDLVFVNKASRSSKGDFDMFRGRFRCSVPGIYTFNLNVHTWNLKETYLHLMKNEDEKAILYAQSADRSIMQSQSIMLELRAKDEVWVRLYKKDRENAIFSDNEDVHIIFNGHLVIPTDAEI</sequence>
<gene>
    <name evidence="8" type="primary">LOC116954065</name>
</gene>
<feature type="region of interest" description="Disordered" evidence="5">
    <location>
        <begin position="199"/>
        <end position="245"/>
    </location>
</feature>
<evidence type="ECO:0000256" key="3">
    <source>
        <dbReference type="ARBA" id="ARBA00022729"/>
    </source>
</evidence>
<evidence type="ECO:0000256" key="1">
    <source>
        <dbReference type="ARBA" id="ARBA00004613"/>
    </source>
</evidence>
<name>A0AAJ7U8T2_PETMA</name>
<dbReference type="PROSITE" id="PS50871">
    <property type="entry name" value="C1Q"/>
    <property type="match status" value="1"/>
</dbReference>
<dbReference type="KEGG" id="pmrn:116954065"/>
<evidence type="ECO:0000259" key="6">
    <source>
        <dbReference type="PROSITE" id="PS50871"/>
    </source>
</evidence>
<evidence type="ECO:0000313" key="7">
    <source>
        <dbReference type="Proteomes" id="UP001318040"/>
    </source>
</evidence>
<feature type="region of interest" description="Disordered" evidence="5">
    <location>
        <begin position="145"/>
        <end position="186"/>
    </location>
</feature>
<evidence type="ECO:0000256" key="5">
    <source>
        <dbReference type="SAM" id="MobiDB-lite"/>
    </source>
</evidence>
<keyword evidence="4" id="KW-0176">Collagen</keyword>
<proteinExistence type="predicted"/>
<evidence type="ECO:0000313" key="8">
    <source>
        <dbReference type="RefSeq" id="XP_032830373.1"/>
    </source>
</evidence>
<dbReference type="GO" id="GO:0005576">
    <property type="term" value="C:extracellular region"/>
    <property type="evidence" value="ECO:0007669"/>
    <property type="project" value="UniProtKB-SubCell"/>
</dbReference>
<protein>
    <submittedName>
        <fullName evidence="8">Complement C1q tumor necrosis factor-related protein 1-like isoform X1</fullName>
    </submittedName>
</protein>
<evidence type="ECO:0000256" key="2">
    <source>
        <dbReference type="ARBA" id="ARBA00022525"/>
    </source>
</evidence>
<dbReference type="InterPro" id="IPR008983">
    <property type="entry name" value="Tumour_necrosis_fac-like_dom"/>
</dbReference>
<organism evidence="7 8">
    <name type="scientific">Petromyzon marinus</name>
    <name type="common">Sea lamprey</name>
    <dbReference type="NCBI Taxonomy" id="7757"/>
    <lineage>
        <taxon>Eukaryota</taxon>
        <taxon>Metazoa</taxon>
        <taxon>Chordata</taxon>
        <taxon>Craniata</taxon>
        <taxon>Vertebrata</taxon>
        <taxon>Cyclostomata</taxon>
        <taxon>Hyperoartia</taxon>
        <taxon>Petromyzontiformes</taxon>
        <taxon>Petromyzontidae</taxon>
        <taxon>Petromyzon</taxon>
    </lineage>
</organism>
<evidence type="ECO:0000256" key="4">
    <source>
        <dbReference type="ARBA" id="ARBA00023119"/>
    </source>
</evidence>
<comment type="subcellular location">
    <subcellularLocation>
        <location evidence="1">Secreted</location>
    </subcellularLocation>
</comment>
<keyword evidence="2" id="KW-0964">Secreted</keyword>
<dbReference type="Pfam" id="PF01391">
    <property type="entry name" value="Collagen"/>
    <property type="match status" value="1"/>
</dbReference>
<dbReference type="PANTHER" id="PTHR15427">
    <property type="entry name" value="EMILIN ELASTIN MICROFIBRIL INTERFACE-LOCATED PROTEIN ELASTIN MICROFIBRIL INTERFACER"/>
    <property type="match status" value="1"/>
</dbReference>
<dbReference type="SUPFAM" id="SSF49842">
    <property type="entry name" value="TNF-like"/>
    <property type="match status" value="1"/>
</dbReference>
<dbReference type="SMART" id="SM00110">
    <property type="entry name" value="C1Q"/>
    <property type="match status" value="1"/>
</dbReference>
<dbReference type="PANTHER" id="PTHR15427:SF52">
    <property type="entry name" value="C1Q DOMAIN-CONTAINING PROTEIN"/>
    <property type="match status" value="1"/>
</dbReference>
<accession>A0AAJ7U8T2</accession>
<keyword evidence="7" id="KW-1185">Reference proteome</keyword>
<dbReference type="InterPro" id="IPR001073">
    <property type="entry name" value="C1q_dom"/>
</dbReference>
<dbReference type="InterPro" id="IPR008160">
    <property type="entry name" value="Collagen"/>
</dbReference>
<dbReference type="Proteomes" id="UP001318040">
    <property type="component" value="Chromosome 3"/>
</dbReference>
<dbReference type="PRINTS" id="PR00007">
    <property type="entry name" value="COMPLEMNTC1Q"/>
</dbReference>